<dbReference type="EMBL" id="CAMAPE010000010">
    <property type="protein sequence ID" value="CAH9078644.1"/>
    <property type="molecule type" value="Genomic_DNA"/>
</dbReference>
<organism evidence="3 4">
    <name type="scientific">Cuscuta europaea</name>
    <name type="common">European dodder</name>
    <dbReference type="NCBI Taxonomy" id="41803"/>
    <lineage>
        <taxon>Eukaryota</taxon>
        <taxon>Viridiplantae</taxon>
        <taxon>Streptophyta</taxon>
        <taxon>Embryophyta</taxon>
        <taxon>Tracheophyta</taxon>
        <taxon>Spermatophyta</taxon>
        <taxon>Magnoliopsida</taxon>
        <taxon>eudicotyledons</taxon>
        <taxon>Gunneridae</taxon>
        <taxon>Pentapetalae</taxon>
        <taxon>asterids</taxon>
        <taxon>lamiids</taxon>
        <taxon>Solanales</taxon>
        <taxon>Convolvulaceae</taxon>
        <taxon>Cuscuteae</taxon>
        <taxon>Cuscuta</taxon>
        <taxon>Cuscuta subgen. Cuscuta</taxon>
    </lineage>
</organism>
<keyword evidence="2" id="KW-0812">Transmembrane</keyword>
<evidence type="ECO:0000313" key="4">
    <source>
        <dbReference type="Proteomes" id="UP001152484"/>
    </source>
</evidence>
<keyword evidence="2" id="KW-1133">Transmembrane helix</keyword>
<evidence type="ECO:0000256" key="1">
    <source>
        <dbReference type="SAM" id="MobiDB-lite"/>
    </source>
</evidence>
<evidence type="ECO:0000256" key="2">
    <source>
        <dbReference type="SAM" id="Phobius"/>
    </source>
</evidence>
<dbReference type="Proteomes" id="UP001152484">
    <property type="component" value="Unassembled WGS sequence"/>
</dbReference>
<feature type="region of interest" description="Disordered" evidence="1">
    <location>
        <begin position="51"/>
        <end position="72"/>
    </location>
</feature>
<dbReference type="AlphaFoldDB" id="A0A9P0YX55"/>
<sequence length="142" mass="16139">MGSKQQDLARGIFEMGVYKIKHNDKQGTLYVKLSKQATHKIDPTRTVSVQQLLDQQSPSSNSGRKDSSLANHTKYGGAATQKRINTLIYGVNAEEFEWQEEDEISWSWRAIEKLKMGLKIILVVIVSVGFFRLIEIQKSINQ</sequence>
<protein>
    <submittedName>
        <fullName evidence="3">Uncharacterized protein</fullName>
    </submittedName>
</protein>
<keyword evidence="4" id="KW-1185">Reference proteome</keyword>
<comment type="caution">
    <text evidence="3">The sequence shown here is derived from an EMBL/GenBank/DDBJ whole genome shotgun (WGS) entry which is preliminary data.</text>
</comment>
<name>A0A9P0YX55_CUSEU</name>
<reference evidence="3" key="1">
    <citation type="submission" date="2022-07" db="EMBL/GenBank/DDBJ databases">
        <authorList>
            <person name="Macas J."/>
            <person name="Novak P."/>
            <person name="Neumann P."/>
        </authorList>
    </citation>
    <scope>NUCLEOTIDE SEQUENCE</scope>
</reference>
<evidence type="ECO:0000313" key="3">
    <source>
        <dbReference type="EMBL" id="CAH9078644.1"/>
    </source>
</evidence>
<accession>A0A9P0YX55</accession>
<gene>
    <name evidence="3" type="ORF">CEURO_LOCUS6868</name>
</gene>
<feature type="compositionally biased region" description="Polar residues" evidence="1">
    <location>
        <begin position="51"/>
        <end position="62"/>
    </location>
</feature>
<feature type="transmembrane region" description="Helical" evidence="2">
    <location>
        <begin position="116"/>
        <end position="134"/>
    </location>
</feature>
<keyword evidence="2" id="KW-0472">Membrane</keyword>
<proteinExistence type="predicted"/>